<evidence type="ECO:0000256" key="5">
    <source>
        <dbReference type="HAMAP-Rule" id="MF_01080"/>
    </source>
</evidence>
<evidence type="ECO:0000256" key="2">
    <source>
        <dbReference type="ARBA" id="ARBA00005642"/>
    </source>
</evidence>
<dbReference type="InterPro" id="IPR014780">
    <property type="entry name" value="tRNA_psdUridine_synth_TruB"/>
</dbReference>
<reference evidence="8 9" key="1">
    <citation type="submission" date="2018-04" db="EMBL/GenBank/DDBJ databases">
        <title>Complete genome sequence of Hydrogenophilus thermoluteolus TH-1.</title>
        <authorList>
            <person name="Arai H."/>
        </authorList>
    </citation>
    <scope>NUCLEOTIDE SEQUENCE [LARGE SCALE GENOMIC DNA]</scope>
    <source>
        <strain evidence="8 9">TH-1</strain>
    </source>
</reference>
<dbReference type="HAMAP" id="MF_01080">
    <property type="entry name" value="TruB_bact"/>
    <property type="match status" value="1"/>
</dbReference>
<comment type="similarity">
    <text evidence="2 5">Belongs to the pseudouridine synthase TruB family. Type 1 subfamily.</text>
</comment>
<accession>A0A2Z6DYQ2</accession>
<dbReference type="Pfam" id="PF01509">
    <property type="entry name" value="TruB_N"/>
    <property type="match status" value="1"/>
</dbReference>
<dbReference type="InterPro" id="IPR015240">
    <property type="entry name" value="tRNA_sdUridine_synth_fam1_C"/>
</dbReference>
<keyword evidence="3 5" id="KW-0819">tRNA processing</keyword>
<dbReference type="Gene3D" id="2.30.130.10">
    <property type="entry name" value="PUA domain"/>
    <property type="match status" value="1"/>
</dbReference>
<dbReference type="PANTHER" id="PTHR13767:SF2">
    <property type="entry name" value="PSEUDOURIDYLATE SYNTHASE TRUB1"/>
    <property type="match status" value="1"/>
</dbReference>
<gene>
    <name evidence="5 8" type="primary">truB</name>
    <name evidence="8" type="ORF">HPTL_1339</name>
</gene>
<dbReference type="InterPro" id="IPR036974">
    <property type="entry name" value="PUA_sf"/>
</dbReference>
<dbReference type="Gene3D" id="3.30.2350.10">
    <property type="entry name" value="Pseudouridine synthase"/>
    <property type="match status" value="1"/>
</dbReference>
<dbReference type="NCBIfam" id="TIGR00431">
    <property type="entry name" value="TruB"/>
    <property type="match status" value="1"/>
</dbReference>
<feature type="domain" description="tRNA pseudouridine synthase II TruB subfamily 1 C-terminal" evidence="7">
    <location>
        <begin position="241"/>
        <end position="320"/>
    </location>
</feature>
<comment type="function">
    <text evidence="5">Responsible for synthesis of pseudouridine from uracil-55 in the psi GC loop of transfer RNAs.</text>
</comment>
<dbReference type="EMBL" id="AP018558">
    <property type="protein sequence ID" value="BBD77603.1"/>
    <property type="molecule type" value="Genomic_DNA"/>
</dbReference>
<dbReference type="GO" id="GO:0160148">
    <property type="term" value="F:tRNA pseudouridine(55) synthase activity"/>
    <property type="evidence" value="ECO:0007669"/>
    <property type="project" value="UniProtKB-EC"/>
</dbReference>
<sequence>MARHSDAIDGVALLNKPSGLSSNQALQQLRRHLAAAKAGHGGTLDPMATGLLLIAFGEATKFAQAWLEADKTYTFRVVFGAATDTGDATGAVVRTAETSVTETALQAVLPQFLGEIEQIPPMVSALKRDGKPLYQLAREGVTVAREPRRVTIHLMECIAFDEAAQRAVLRATVSKGTYIRALAEAIGTTLGVPAHVDQLHRDAVGPFSCDAALSLAAWCALPSEHTRARLLPVDTLVRHLPAIALDSAQAERFRHGQPVTLRERTNAHRLAPQSNSGVQLRATERALSVRVYLRDGTGYRFLGVGEWQLQAGVLSPKRVVAKLLHSSPTLPEAIGNDVVWNRTFEDVKEYRYAG</sequence>
<dbReference type="EC" id="5.4.99.25" evidence="5"/>
<evidence type="ECO:0000313" key="8">
    <source>
        <dbReference type="EMBL" id="BBD77603.1"/>
    </source>
</evidence>
<evidence type="ECO:0000256" key="1">
    <source>
        <dbReference type="ARBA" id="ARBA00000385"/>
    </source>
</evidence>
<dbReference type="InterPro" id="IPR002501">
    <property type="entry name" value="PsdUridine_synth_N"/>
</dbReference>
<dbReference type="OrthoDB" id="5293631at2"/>
<dbReference type="Proteomes" id="UP000262004">
    <property type="component" value="Chromosome"/>
</dbReference>
<protein>
    <recommendedName>
        <fullName evidence="5">tRNA pseudouridine synthase B</fullName>
        <ecNumber evidence="5">5.4.99.25</ecNumber>
    </recommendedName>
    <alternativeName>
        <fullName evidence="5">tRNA pseudouridine(55) synthase</fullName>
        <shortName evidence="5">Psi55 synthase</shortName>
    </alternativeName>
    <alternativeName>
        <fullName evidence="5">tRNA pseudouridylate synthase</fullName>
    </alternativeName>
    <alternativeName>
        <fullName evidence="5">tRNA-uridine isomerase</fullName>
    </alternativeName>
</protein>
<proteinExistence type="inferred from homology"/>
<dbReference type="CDD" id="cd02573">
    <property type="entry name" value="PseudoU_synth_EcTruB"/>
    <property type="match status" value="1"/>
</dbReference>
<feature type="domain" description="Pseudouridine synthase II N-terminal" evidence="6">
    <location>
        <begin position="30"/>
        <end position="179"/>
    </location>
</feature>
<dbReference type="Pfam" id="PF09157">
    <property type="entry name" value="TruB-C_2"/>
    <property type="match status" value="1"/>
</dbReference>
<comment type="catalytic activity">
    <reaction evidence="1 5">
        <text>uridine(55) in tRNA = pseudouridine(55) in tRNA</text>
        <dbReference type="Rhea" id="RHEA:42532"/>
        <dbReference type="Rhea" id="RHEA-COMP:10101"/>
        <dbReference type="Rhea" id="RHEA-COMP:10102"/>
        <dbReference type="ChEBI" id="CHEBI:65314"/>
        <dbReference type="ChEBI" id="CHEBI:65315"/>
        <dbReference type="EC" id="5.4.99.25"/>
    </reaction>
</comment>
<name>A0A2Z6DYQ2_HYDTE</name>
<dbReference type="GO" id="GO:0003723">
    <property type="term" value="F:RNA binding"/>
    <property type="evidence" value="ECO:0007669"/>
    <property type="project" value="InterPro"/>
</dbReference>
<evidence type="ECO:0000259" key="6">
    <source>
        <dbReference type="Pfam" id="PF01509"/>
    </source>
</evidence>
<dbReference type="PANTHER" id="PTHR13767">
    <property type="entry name" value="TRNA-PSEUDOURIDINE SYNTHASE"/>
    <property type="match status" value="1"/>
</dbReference>
<dbReference type="GO" id="GO:1990481">
    <property type="term" value="P:mRNA pseudouridine synthesis"/>
    <property type="evidence" value="ECO:0007669"/>
    <property type="project" value="TreeGrafter"/>
</dbReference>
<keyword evidence="4 5" id="KW-0413">Isomerase</keyword>
<dbReference type="AlphaFoldDB" id="A0A2Z6DYQ2"/>
<dbReference type="KEGG" id="htl:HPTL_1339"/>
<evidence type="ECO:0000313" key="9">
    <source>
        <dbReference type="Proteomes" id="UP000262004"/>
    </source>
</evidence>
<dbReference type="RefSeq" id="WP_119335327.1">
    <property type="nucleotide sequence ID" value="NZ_AP018558.1"/>
</dbReference>
<evidence type="ECO:0000259" key="7">
    <source>
        <dbReference type="Pfam" id="PF09157"/>
    </source>
</evidence>
<dbReference type="CDD" id="cd21152">
    <property type="entry name" value="PUA_TruB_bacterial"/>
    <property type="match status" value="1"/>
</dbReference>
<evidence type="ECO:0000256" key="3">
    <source>
        <dbReference type="ARBA" id="ARBA00022694"/>
    </source>
</evidence>
<organism evidence="8 9">
    <name type="scientific">Hydrogenophilus thermoluteolus</name>
    <name type="common">Pseudomonas hydrogenothermophila</name>
    <dbReference type="NCBI Taxonomy" id="297"/>
    <lineage>
        <taxon>Bacteria</taxon>
        <taxon>Pseudomonadati</taxon>
        <taxon>Pseudomonadota</taxon>
        <taxon>Hydrogenophilia</taxon>
        <taxon>Hydrogenophilales</taxon>
        <taxon>Hydrogenophilaceae</taxon>
        <taxon>Hydrogenophilus</taxon>
    </lineage>
</organism>
<feature type="active site" description="Nucleophile" evidence="5">
    <location>
        <position position="45"/>
    </location>
</feature>
<keyword evidence="9" id="KW-1185">Reference proteome</keyword>
<evidence type="ECO:0000256" key="4">
    <source>
        <dbReference type="ARBA" id="ARBA00023235"/>
    </source>
</evidence>
<dbReference type="InterPro" id="IPR020103">
    <property type="entry name" value="PsdUridine_synth_cat_dom_sf"/>
</dbReference>
<dbReference type="GO" id="GO:0031119">
    <property type="term" value="P:tRNA pseudouridine synthesis"/>
    <property type="evidence" value="ECO:0007669"/>
    <property type="project" value="UniProtKB-UniRule"/>
</dbReference>
<dbReference type="SUPFAM" id="SSF55120">
    <property type="entry name" value="Pseudouridine synthase"/>
    <property type="match status" value="1"/>
</dbReference>